<proteinExistence type="predicted"/>
<evidence type="ECO:0000313" key="3">
    <source>
        <dbReference type="EMBL" id="SVD36968.1"/>
    </source>
</evidence>
<dbReference type="SUPFAM" id="SSF64518">
    <property type="entry name" value="Phase 1 flagellin"/>
    <property type="match status" value="1"/>
</dbReference>
<organism evidence="3">
    <name type="scientific">marine metagenome</name>
    <dbReference type="NCBI Taxonomy" id="408172"/>
    <lineage>
        <taxon>unclassified sequences</taxon>
        <taxon>metagenomes</taxon>
        <taxon>ecological metagenomes</taxon>
    </lineage>
</organism>
<keyword evidence="1" id="KW-0175">Coiled coil</keyword>
<dbReference type="GO" id="GO:0005198">
    <property type="term" value="F:structural molecule activity"/>
    <property type="evidence" value="ECO:0007669"/>
    <property type="project" value="InterPro"/>
</dbReference>
<dbReference type="GO" id="GO:0009288">
    <property type="term" value="C:bacterial-type flagellum"/>
    <property type="evidence" value="ECO:0007669"/>
    <property type="project" value="InterPro"/>
</dbReference>
<evidence type="ECO:0000256" key="1">
    <source>
        <dbReference type="SAM" id="Coils"/>
    </source>
</evidence>
<evidence type="ECO:0000259" key="2">
    <source>
        <dbReference type="Pfam" id="PF00669"/>
    </source>
</evidence>
<feature type="domain" description="Flagellin N-terminal" evidence="2">
    <location>
        <begin position="5"/>
        <end position="137"/>
    </location>
</feature>
<accession>A0A382UTE2</accession>
<sequence length="142" mass="16155">MQLTNYGFLESRGNYLAARANHNRSMERLSTGLKINSSHDDAGALGVVSRTQAEVHQNAARRNNLQNFVSYLDTQREGLEHVRRIYERVNVLAHGALDLTKSRADREILSEEFQELKEELEEILGKKFNGTRLFGGKFADFS</sequence>
<dbReference type="PANTHER" id="PTHR42792">
    <property type="entry name" value="FLAGELLIN"/>
    <property type="match status" value="1"/>
</dbReference>
<protein>
    <recommendedName>
        <fullName evidence="2">Flagellin N-terminal domain-containing protein</fullName>
    </recommendedName>
</protein>
<reference evidence="3" key="1">
    <citation type="submission" date="2018-05" db="EMBL/GenBank/DDBJ databases">
        <authorList>
            <person name="Lanie J.A."/>
            <person name="Ng W.-L."/>
            <person name="Kazmierczak K.M."/>
            <person name="Andrzejewski T.M."/>
            <person name="Davidsen T.M."/>
            <person name="Wayne K.J."/>
            <person name="Tettelin H."/>
            <person name="Glass J.I."/>
            <person name="Rusch D."/>
            <person name="Podicherti R."/>
            <person name="Tsui H.-C.T."/>
            <person name="Winkler M.E."/>
        </authorList>
    </citation>
    <scope>NUCLEOTIDE SEQUENCE</scope>
</reference>
<dbReference type="AlphaFoldDB" id="A0A382UTE2"/>
<dbReference type="InterPro" id="IPR001029">
    <property type="entry name" value="Flagellin_N"/>
</dbReference>
<dbReference type="PANTHER" id="PTHR42792:SF2">
    <property type="entry name" value="FLAGELLIN"/>
    <property type="match status" value="1"/>
</dbReference>
<feature type="non-terminal residue" evidence="3">
    <location>
        <position position="142"/>
    </location>
</feature>
<gene>
    <name evidence="3" type="ORF">METZ01_LOCUS389822</name>
</gene>
<name>A0A382UTE2_9ZZZZ</name>
<dbReference type="Gene3D" id="1.20.1330.10">
    <property type="entry name" value="f41 fragment of flagellin, N-terminal domain"/>
    <property type="match status" value="1"/>
</dbReference>
<dbReference type="InterPro" id="IPR001492">
    <property type="entry name" value="Flagellin"/>
</dbReference>
<dbReference type="Pfam" id="PF00669">
    <property type="entry name" value="Flagellin_N"/>
    <property type="match status" value="1"/>
</dbReference>
<dbReference type="EMBL" id="UINC01146312">
    <property type="protein sequence ID" value="SVD36968.1"/>
    <property type="molecule type" value="Genomic_DNA"/>
</dbReference>
<feature type="coiled-coil region" evidence="1">
    <location>
        <begin position="99"/>
        <end position="126"/>
    </location>
</feature>